<feature type="transmembrane region" description="Helical" evidence="6">
    <location>
        <begin position="108"/>
        <end position="130"/>
    </location>
</feature>
<evidence type="ECO:0000256" key="1">
    <source>
        <dbReference type="ARBA" id="ARBA00004141"/>
    </source>
</evidence>
<dbReference type="PANTHER" id="PTHR38459:SF1">
    <property type="entry name" value="PROPHAGE BACTOPRENOL-LINKED GLUCOSE TRANSLOCASE HOMOLOG"/>
    <property type="match status" value="1"/>
</dbReference>
<evidence type="ECO:0000313" key="8">
    <source>
        <dbReference type="EMBL" id="MET2830363.1"/>
    </source>
</evidence>
<evidence type="ECO:0000256" key="6">
    <source>
        <dbReference type="SAM" id="Phobius"/>
    </source>
</evidence>
<organism evidence="8 9">
    <name type="scientific">Mesorhizobium shangrilense</name>
    <dbReference type="NCBI Taxonomy" id="460060"/>
    <lineage>
        <taxon>Bacteria</taxon>
        <taxon>Pseudomonadati</taxon>
        <taxon>Pseudomonadota</taxon>
        <taxon>Alphaproteobacteria</taxon>
        <taxon>Hyphomicrobiales</taxon>
        <taxon>Phyllobacteriaceae</taxon>
        <taxon>Mesorhizobium</taxon>
    </lineage>
</organism>
<feature type="domain" description="GtrA/DPMS transmembrane" evidence="7">
    <location>
        <begin position="17"/>
        <end position="128"/>
    </location>
</feature>
<keyword evidence="3 6" id="KW-0812">Transmembrane</keyword>
<proteinExistence type="inferred from homology"/>
<dbReference type="InterPro" id="IPR051401">
    <property type="entry name" value="GtrA_CellWall_Glycosyl"/>
</dbReference>
<dbReference type="RefSeq" id="WP_354462448.1">
    <property type="nucleotide sequence ID" value="NZ_JBEWSZ010000002.1"/>
</dbReference>
<evidence type="ECO:0000259" key="7">
    <source>
        <dbReference type="Pfam" id="PF04138"/>
    </source>
</evidence>
<reference evidence="8 9" key="1">
    <citation type="submission" date="2024-06" db="EMBL/GenBank/DDBJ databases">
        <authorList>
            <person name="Kim D.-U."/>
        </authorList>
    </citation>
    <scope>NUCLEOTIDE SEQUENCE [LARGE SCALE GENOMIC DNA]</scope>
    <source>
        <strain evidence="8 9">KACC15460</strain>
    </source>
</reference>
<evidence type="ECO:0000256" key="5">
    <source>
        <dbReference type="ARBA" id="ARBA00023136"/>
    </source>
</evidence>
<evidence type="ECO:0000313" key="9">
    <source>
        <dbReference type="Proteomes" id="UP001548832"/>
    </source>
</evidence>
<keyword evidence="9" id="KW-1185">Reference proteome</keyword>
<keyword evidence="5 6" id="KW-0472">Membrane</keyword>
<keyword evidence="4 6" id="KW-1133">Transmembrane helix</keyword>
<dbReference type="EMBL" id="JBEWSZ010000002">
    <property type="protein sequence ID" value="MET2830363.1"/>
    <property type="molecule type" value="Genomic_DNA"/>
</dbReference>
<feature type="transmembrane region" description="Helical" evidence="6">
    <location>
        <begin position="15"/>
        <end position="36"/>
    </location>
</feature>
<accession>A0ABV2DKU0</accession>
<feature type="transmembrane region" description="Helical" evidence="6">
    <location>
        <begin position="48"/>
        <end position="67"/>
    </location>
</feature>
<dbReference type="InterPro" id="IPR007267">
    <property type="entry name" value="GtrA_DPMS_TM"/>
</dbReference>
<dbReference type="Pfam" id="PF04138">
    <property type="entry name" value="GtrA_DPMS_TM"/>
    <property type="match status" value="1"/>
</dbReference>
<dbReference type="Proteomes" id="UP001548832">
    <property type="component" value="Unassembled WGS sequence"/>
</dbReference>
<evidence type="ECO:0000256" key="4">
    <source>
        <dbReference type="ARBA" id="ARBA00022989"/>
    </source>
</evidence>
<evidence type="ECO:0000256" key="3">
    <source>
        <dbReference type="ARBA" id="ARBA00022692"/>
    </source>
</evidence>
<comment type="caution">
    <text evidence="8">The sequence shown here is derived from an EMBL/GenBank/DDBJ whole genome shotgun (WGS) entry which is preliminary data.</text>
</comment>
<evidence type="ECO:0000256" key="2">
    <source>
        <dbReference type="ARBA" id="ARBA00009399"/>
    </source>
</evidence>
<dbReference type="PANTHER" id="PTHR38459">
    <property type="entry name" value="PROPHAGE BACTOPRENOL-LINKED GLUCOSE TRANSLOCASE HOMOLOG"/>
    <property type="match status" value="1"/>
</dbReference>
<sequence>MSGADQPGRTTGDKIIRFAMVGVVNTVIDLASFSLLLWLKAPPLGANLGAWMVAVAFSFVANGFWSFERDPAISLHSAFFRFVSLGALISLGVSSLSIAVLAGMVGVWPAKIAGVVLGAVLNFLAARWSIEGRLLK</sequence>
<protein>
    <submittedName>
        <fullName evidence="8">GtrA family protein</fullName>
    </submittedName>
</protein>
<comment type="subcellular location">
    <subcellularLocation>
        <location evidence="1">Membrane</location>
        <topology evidence="1">Multi-pass membrane protein</topology>
    </subcellularLocation>
</comment>
<comment type="similarity">
    <text evidence="2">Belongs to the GtrA family.</text>
</comment>
<gene>
    <name evidence="8" type="ORF">ABVQ20_25605</name>
</gene>
<feature type="transmembrane region" description="Helical" evidence="6">
    <location>
        <begin position="79"/>
        <end position="102"/>
    </location>
</feature>
<name>A0ABV2DKU0_9HYPH</name>